<evidence type="ECO:0000256" key="1">
    <source>
        <dbReference type="SAM" id="Phobius"/>
    </source>
</evidence>
<dbReference type="KEGG" id="ptw:TUM18999_25950"/>
<dbReference type="EMBL" id="AP023189">
    <property type="protein sequence ID" value="BCG24404.1"/>
    <property type="molecule type" value="Genomic_DNA"/>
</dbReference>
<protein>
    <submittedName>
        <fullName evidence="2">Regulator</fullName>
    </submittedName>
</protein>
<feature type="transmembrane region" description="Helical" evidence="1">
    <location>
        <begin position="84"/>
        <end position="102"/>
    </location>
</feature>
<organism evidence="2 4">
    <name type="scientific">Pseudomonas tohonis</name>
    <dbReference type="NCBI Taxonomy" id="2725477"/>
    <lineage>
        <taxon>Bacteria</taxon>
        <taxon>Pseudomonadati</taxon>
        <taxon>Pseudomonadota</taxon>
        <taxon>Gammaproteobacteria</taxon>
        <taxon>Pseudomonadales</taxon>
        <taxon>Pseudomonadaceae</taxon>
        <taxon>Pseudomonas</taxon>
    </lineage>
</organism>
<keyword evidence="1" id="KW-0472">Membrane</keyword>
<dbReference type="Proteomes" id="UP001054892">
    <property type="component" value="Unassembled WGS sequence"/>
</dbReference>
<evidence type="ECO:0000313" key="3">
    <source>
        <dbReference type="EMBL" id="GJN52238.1"/>
    </source>
</evidence>
<evidence type="ECO:0000313" key="2">
    <source>
        <dbReference type="EMBL" id="BCG24404.1"/>
    </source>
</evidence>
<evidence type="ECO:0000313" key="5">
    <source>
        <dbReference type="Proteomes" id="UP001054892"/>
    </source>
</evidence>
<keyword evidence="5" id="KW-1185">Reference proteome</keyword>
<sequence>MNRLEPSENDLHAYLDGQLDAGQRAWVEAWLASDPEACARVEAWRRDAQQLRAGLANLEARPANPALDPLAIRRSLRARRRQRLATAAALVLALGFGGLGGWQARDRTLLAENPPMQDALEAHRLFATGQAGVVDVAARDPGQLQAWLDQRFSHASRIPDLAPYGFHPVGGRLLTNEQGAAAILLFEDVGGQRISLYLRSPGSLYAEMPAGSRRDGELEARYWSRDGYNYALVAPNDDPRREVVQRAFSL</sequence>
<keyword evidence="1" id="KW-1133">Transmembrane helix</keyword>
<dbReference type="Proteomes" id="UP000509383">
    <property type="component" value="Chromosome"/>
</dbReference>
<name>A0A6J4E629_9PSED</name>
<gene>
    <name evidence="2" type="ORF">TUM18999_25950</name>
    <name evidence="3" type="ORF">TUM20286_19900</name>
</gene>
<evidence type="ECO:0000313" key="4">
    <source>
        <dbReference type="Proteomes" id="UP000509383"/>
    </source>
</evidence>
<proteinExistence type="predicted"/>
<dbReference type="AlphaFoldDB" id="A0A6J4E629"/>
<reference evidence="2 4" key="1">
    <citation type="submission" date="2020-05" db="EMBL/GenBank/DDBJ databases">
        <title>Characterization of novel class B3 metallo-beta-lactamase from novel Pseudomonas species.</title>
        <authorList>
            <person name="Yamada K."/>
            <person name="Aoki K."/>
            <person name="Ishii Y."/>
        </authorList>
    </citation>
    <scope>NUCLEOTIDE SEQUENCE [LARGE SCALE GENOMIC DNA]</scope>
    <source>
        <strain evidence="2 4">TUM18999</strain>
        <strain evidence="3 5">TUM20286</strain>
    </source>
</reference>
<dbReference type="EMBL" id="BQKM01000003">
    <property type="protein sequence ID" value="GJN52238.1"/>
    <property type="molecule type" value="Genomic_DNA"/>
</dbReference>
<dbReference type="RefSeq" id="WP_173174328.1">
    <property type="nucleotide sequence ID" value="NZ_AP023189.1"/>
</dbReference>
<keyword evidence="1" id="KW-0812">Transmembrane</keyword>
<accession>A0A6J4E629</accession>